<evidence type="ECO:0000313" key="1">
    <source>
        <dbReference type="EMBL" id="CCA77344.1"/>
    </source>
</evidence>
<accession>G4U1A1</accession>
<keyword evidence="2" id="KW-1185">Reference proteome</keyword>
<reference evidence="1 2" key="1">
    <citation type="journal article" date="2011" name="PLoS Pathog.">
        <title>Endophytic Life Strategies Decoded by Genome and Transcriptome Analyses of the Mutualistic Root Symbiont Piriformospora indica.</title>
        <authorList>
            <person name="Zuccaro A."/>
            <person name="Lahrmann U."/>
            <person name="Guldener U."/>
            <person name="Langen G."/>
            <person name="Pfiffi S."/>
            <person name="Biedenkopf D."/>
            <person name="Wong P."/>
            <person name="Samans B."/>
            <person name="Grimm C."/>
            <person name="Basiewicz M."/>
            <person name="Murat C."/>
            <person name="Martin F."/>
            <person name="Kogel K.H."/>
        </authorList>
    </citation>
    <scope>NUCLEOTIDE SEQUENCE [LARGE SCALE GENOMIC DNA]</scope>
    <source>
        <strain evidence="1 2">DSM 11827</strain>
    </source>
</reference>
<dbReference type="EMBL" id="CAFZ01001506">
    <property type="protein sequence ID" value="CCA77344.1"/>
    <property type="molecule type" value="Genomic_DNA"/>
</dbReference>
<evidence type="ECO:0000313" key="2">
    <source>
        <dbReference type="Proteomes" id="UP000007148"/>
    </source>
</evidence>
<dbReference type="HOGENOM" id="CLU_1078146_0_0_1"/>
<comment type="caution">
    <text evidence="1">The sequence shown here is derived from an EMBL/GenBank/DDBJ whole genome shotgun (WGS) entry which is preliminary data.</text>
</comment>
<name>G4U1A1_SERID</name>
<proteinExistence type="predicted"/>
<dbReference type="Proteomes" id="UP000007148">
    <property type="component" value="Unassembled WGS sequence"/>
</dbReference>
<sequence>MYTTNVILKVLQPYSPELENIQKLYLEVSKKVKNVFFYAEYEALVRNRRRRLNVRAHSAVIPGDCSAVWEVLHSDHQTLVKFSSRDSDNYKTVLSYLKEHFKKASRAVDDKWLDAMRQDPVKAVSEISHLFFEKTMTINEKTKEYKVLRDSLEAHISILDEGHLQTVKDGHMDQMPDALKEFNDAWKHYIVTLRNILAKMDGLKRSRDQGVKGSIEKIKGTKIDTGDVADYKQEILQATRICKVRVPREARFVLSYLQ</sequence>
<dbReference type="InParanoid" id="G4U1A1"/>
<organism evidence="1 2">
    <name type="scientific">Serendipita indica (strain DSM 11827)</name>
    <name type="common">Root endophyte fungus</name>
    <name type="synonym">Piriformospora indica</name>
    <dbReference type="NCBI Taxonomy" id="1109443"/>
    <lineage>
        <taxon>Eukaryota</taxon>
        <taxon>Fungi</taxon>
        <taxon>Dikarya</taxon>
        <taxon>Basidiomycota</taxon>
        <taxon>Agaricomycotina</taxon>
        <taxon>Agaricomycetes</taxon>
        <taxon>Sebacinales</taxon>
        <taxon>Serendipitaceae</taxon>
        <taxon>Serendipita</taxon>
    </lineage>
</organism>
<gene>
    <name evidence="1" type="ORF">PIIN_11321</name>
</gene>
<dbReference type="AlphaFoldDB" id="G4U1A1"/>
<protein>
    <submittedName>
        <fullName evidence="1">Uncharacterized protein</fullName>
    </submittedName>
</protein>